<name>A0ABT2H9L4_9MICO</name>
<dbReference type="RefSeq" id="WP_259542713.1">
    <property type="nucleotide sequence ID" value="NZ_JANLCJ010000095.1"/>
</dbReference>
<gene>
    <name evidence="1" type="ORF">N1032_23240</name>
</gene>
<sequence length="218" mass="25713">MSIFNSNERHDFKKEHKVDEENVFDILEGQYPRSLVAEQIALEHEQYILGEERFYRNLNRAVEGGRVSSAPMMSAPATVWWQATMDEINRRIEVELAKTGMAATHRMKWFKLTQDCEPEVLANLTLSVLLNHLLVGSYFSAHSAWKMVGEAVEKQIRFARIRYSEAVEWKRRYEEEFKKRASDLNRTEFMKRAEKNMVDEGKVEEWKHWDVDDVIRVG</sequence>
<keyword evidence="2" id="KW-1185">Reference proteome</keyword>
<reference evidence="1" key="1">
    <citation type="submission" date="2022-08" db="EMBL/GenBank/DDBJ databases">
        <authorList>
            <person name="Deng Y."/>
            <person name="Han X.-F."/>
            <person name="Zhang Y.-Q."/>
        </authorList>
    </citation>
    <scope>NUCLEOTIDE SEQUENCE</scope>
    <source>
        <strain evidence="1">CPCC 203386</strain>
    </source>
</reference>
<evidence type="ECO:0000313" key="1">
    <source>
        <dbReference type="EMBL" id="MCS5736648.1"/>
    </source>
</evidence>
<evidence type="ECO:0000313" key="2">
    <source>
        <dbReference type="Proteomes" id="UP001165586"/>
    </source>
</evidence>
<proteinExistence type="predicted"/>
<protein>
    <submittedName>
        <fullName evidence="1">Uncharacterized protein</fullName>
    </submittedName>
</protein>
<comment type="caution">
    <text evidence="1">The sequence shown here is derived from an EMBL/GenBank/DDBJ whole genome shotgun (WGS) entry which is preliminary data.</text>
</comment>
<dbReference type="Gene3D" id="1.10.1320.10">
    <property type="entry name" value="DNA-directed RNA polymerase, N-terminal domain"/>
    <property type="match status" value="1"/>
</dbReference>
<dbReference type="Proteomes" id="UP001165586">
    <property type="component" value="Unassembled WGS sequence"/>
</dbReference>
<organism evidence="1 2">
    <name type="scientific">Herbiconiux daphne</name>
    <dbReference type="NCBI Taxonomy" id="2970914"/>
    <lineage>
        <taxon>Bacteria</taxon>
        <taxon>Bacillati</taxon>
        <taxon>Actinomycetota</taxon>
        <taxon>Actinomycetes</taxon>
        <taxon>Micrococcales</taxon>
        <taxon>Microbacteriaceae</taxon>
        <taxon>Herbiconiux</taxon>
    </lineage>
</organism>
<accession>A0ABT2H9L4</accession>
<dbReference type="EMBL" id="JANLCJ010000095">
    <property type="protein sequence ID" value="MCS5736648.1"/>
    <property type="molecule type" value="Genomic_DNA"/>
</dbReference>
<dbReference type="InterPro" id="IPR037159">
    <property type="entry name" value="RNA_POL_N_sf"/>
</dbReference>
<dbReference type="SUPFAM" id="SSF56672">
    <property type="entry name" value="DNA/RNA polymerases"/>
    <property type="match status" value="1"/>
</dbReference>
<feature type="non-terminal residue" evidence="1">
    <location>
        <position position="218"/>
    </location>
</feature>
<dbReference type="InterPro" id="IPR043502">
    <property type="entry name" value="DNA/RNA_pol_sf"/>
</dbReference>